<dbReference type="EMBL" id="CP043506">
    <property type="protein sequence ID" value="QEO16946.1"/>
    <property type="molecule type" value="Genomic_DNA"/>
</dbReference>
<dbReference type="InterPro" id="IPR046342">
    <property type="entry name" value="CBS_dom_sf"/>
</dbReference>
<dbReference type="CDD" id="cd01949">
    <property type="entry name" value="GGDEF"/>
    <property type="match status" value="1"/>
</dbReference>
<dbReference type="Pfam" id="PF00563">
    <property type="entry name" value="EAL"/>
    <property type="match status" value="1"/>
</dbReference>
<dbReference type="OrthoDB" id="9793210at2"/>
<dbReference type="Gene3D" id="3.10.580.10">
    <property type="entry name" value="CBS-domain"/>
    <property type="match status" value="1"/>
</dbReference>
<dbReference type="InterPro" id="IPR035919">
    <property type="entry name" value="EAL_sf"/>
</dbReference>
<dbReference type="PROSITE" id="PS50883">
    <property type="entry name" value="EAL"/>
    <property type="match status" value="1"/>
</dbReference>
<dbReference type="InterPro" id="IPR052155">
    <property type="entry name" value="Biofilm_reg_signaling"/>
</dbReference>
<dbReference type="PROSITE" id="PS50887">
    <property type="entry name" value="GGDEF"/>
    <property type="match status" value="1"/>
</dbReference>
<proteinExistence type="predicted"/>
<protein>
    <submittedName>
        <fullName evidence="3">EAL domain-containing protein</fullName>
    </submittedName>
</protein>
<dbReference type="SUPFAM" id="SSF54631">
    <property type="entry name" value="CBS-domain pair"/>
    <property type="match status" value="1"/>
</dbReference>
<dbReference type="InterPro" id="IPR043128">
    <property type="entry name" value="Rev_trsase/Diguanyl_cyclase"/>
</dbReference>
<dbReference type="PANTHER" id="PTHR44757">
    <property type="entry name" value="DIGUANYLATE CYCLASE DGCP"/>
    <property type="match status" value="1"/>
</dbReference>
<dbReference type="Pfam" id="PF00990">
    <property type="entry name" value="GGDEF"/>
    <property type="match status" value="1"/>
</dbReference>
<dbReference type="SUPFAM" id="SSF55073">
    <property type="entry name" value="Nucleotide cyclase"/>
    <property type="match status" value="1"/>
</dbReference>
<dbReference type="KEGG" id="acek:FLP30_03635"/>
<dbReference type="RefSeq" id="WP_149278626.1">
    <property type="nucleotide sequence ID" value="NZ_CP043506.1"/>
</dbReference>
<evidence type="ECO:0000259" key="1">
    <source>
        <dbReference type="PROSITE" id="PS50883"/>
    </source>
</evidence>
<keyword evidence="4" id="KW-1185">Reference proteome</keyword>
<sequence>MTSRSVQRRMRDIAIHARPVAPDMRGENIIELFNENPEITEIPVVNDAGIPVGIIVKSSFLLRVGHRFGYEVYAKRPVSLLMDQNPILVDGNEYVSDFVNTLLNTPGHAQLSCFIVTDNEQYCGVGSSFSLTQALHQQAVRTIQELSTTTAELRTANRTILQDKLFISSIIENIPTAIEVQDLEARSIVLQNRAAKEIHSYVRPASEQVSGVERMVEASGVLVDAAADRCEETLLDKGGDAHILSRRCVFIKDTEEQDRWELCVTDDITEYREAQHSIERLAHYDSLTKLPNRNCFNMKLNSLASSTEHSFVLLYIDLDYFKSINDMYGHGAGDALLRNAAQRLQDACRKDDFVARLGGDEFAVIWPHVDPLHDLEGRLAELVKCLSKPYPIEGTEALSGASIGAALFPQNAQDSTTLLQYADMALYRAKALGRNQYRLFDRELSHEIRERAALVAGLHSLVRGEGLSLHYQPIFCLKQNRIKSYEALARWNYPGKGPIPPDVFIKLAEESGLIHQLGEKILWMACQAASNWPEDVSVAVNVSPLQLKDRKFSDTIKKILDEVGLDASRLDIEITESILIDENGYKISVLNEIRRLGCRINIDDFGTGYSSLSYLWKIPFDKIKIDRSFVQALPDPTAREIIQAIVGIASIRTTTVVVEGVETSQQLDMVRNMGCAEAQGYFLGKPSPIMLVAQGQACS</sequence>
<organism evidence="3 4">
    <name type="scientific">Acetobacter vaccinii</name>
    <dbReference type="NCBI Taxonomy" id="2592655"/>
    <lineage>
        <taxon>Bacteria</taxon>
        <taxon>Pseudomonadati</taxon>
        <taxon>Pseudomonadota</taxon>
        <taxon>Alphaproteobacteria</taxon>
        <taxon>Acetobacterales</taxon>
        <taxon>Acetobacteraceae</taxon>
        <taxon>Acetobacter</taxon>
    </lineage>
</organism>
<dbReference type="SUPFAM" id="SSF141868">
    <property type="entry name" value="EAL domain-like"/>
    <property type="match status" value="1"/>
</dbReference>
<dbReference type="InterPro" id="IPR000644">
    <property type="entry name" value="CBS_dom"/>
</dbReference>
<dbReference type="SMART" id="SM00267">
    <property type="entry name" value="GGDEF"/>
    <property type="match status" value="1"/>
</dbReference>
<feature type="domain" description="EAL" evidence="1">
    <location>
        <begin position="451"/>
        <end position="699"/>
    </location>
</feature>
<feature type="domain" description="GGDEF" evidence="2">
    <location>
        <begin position="309"/>
        <end position="442"/>
    </location>
</feature>
<dbReference type="SMART" id="SM00052">
    <property type="entry name" value="EAL"/>
    <property type="match status" value="1"/>
</dbReference>
<name>A0A5C1YL12_9PROT</name>
<dbReference type="AlphaFoldDB" id="A0A5C1YL12"/>
<dbReference type="PANTHER" id="PTHR44757:SF2">
    <property type="entry name" value="BIOFILM ARCHITECTURE MAINTENANCE PROTEIN MBAA"/>
    <property type="match status" value="1"/>
</dbReference>
<dbReference type="InterPro" id="IPR029787">
    <property type="entry name" value="Nucleotide_cyclase"/>
</dbReference>
<evidence type="ECO:0000259" key="2">
    <source>
        <dbReference type="PROSITE" id="PS50887"/>
    </source>
</evidence>
<evidence type="ECO:0000313" key="4">
    <source>
        <dbReference type="Proteomes" id="UP000324536"/>
    </source>
</evidence>
<dbReference type="Gene3D" id="3.30.70.270">
    <property type="match status" value="1"/>
</dbReference>
<reference evidence="3 4" key="1">
    <citation type="submission" date="2019-09" db="EMBL/GenBank/DDBJ databases">
        <title>Genome sequencing of strain KACC 21233.</title>
        <authorList>
            <person name="Heo J."/>
            <person name="Kim S.-J."/>
            <person name="Kim J.-S."/>
            <person name="Hong S.-B."/>
            <person name="Kwon S.-W."/>
        </authorList>
    </citation>
    <scope>NUCLEOTIDE SEQUENCE [LARGE SCALE GENOMIC DNA]</scope>
    <source>
        <strain evidence="3 4">KACC 21233</strain>
    </source>
</reference>
<dbReference type="CDD" id="cd01948">
    <property type="entry name" value="EAL"/>
    <property type="match status" value="1"/>
</dbReference>
<dbReference type="Pfam" id="PF00571">
    <property type="entry name" value="CBS"/>
    <property type="match status" value="1"/>
</dbReference>
<dbReference type="Proteomes" id="UP000324536">
    <property type="component" value="Chromosome"/>
</dbReference>
<dbReference type="NCBIfam" id="TIGR00254">
    <property type="entry name" value="GGDEF"/>
    <property type="match status" value="1"/>
</dbReference>
<dbReference type="InterPro" id="IPR000160">
    <property type="entry name" value="GGDEF_dom"/>
</dbReference>
<dbReference type="Gene3D" id="3.20.20.450">
    <property type="entry name" value="EAL domain"/>
    <property type="match status" value="1"/>
</dbReference>
<gene>
    <name evidence="3" type="ORF">FLP30_03635</name>
</gene>
<evidence type="ECO:0000313" key="3">
    <source>
        <dbReference type="EMBL" id="QEO16946.1"/>
    </source>
</evidence>
<dbReference type="InterPro" id="IPR001633">
    <property type="entry name" value="EAL_dom"/>
</dbReference>
<accession>A0A5C1YL12</accession>